<dbReference type="Proteomes" id="UP000657574">
    <property type="component" value="Unassembled WGS sequence"/>
</dbReference>
<reference evidence="1" key="2">
    <citation type="submission" date="2020-09" db="EMBL/GenBank/DDBJ databases">
        <authorList>
            <person name="Sun Q."/>
            <person name="Ohkuma M."/>
        </authorList>
    </citation>
    <scope>NUCLEOTIDE SEQUENCE</scope>
    <source>
        <strain evidence="1">JCM 3086</strain>
    </source>
</reference>
<reference evidence="1" key="1">
    <citation type="journal article" date="2014" name="Int. J. Syst. Evol. Microbiol.">
        <title>Complete genome sequence of Corynebacterium casei LMG S-19264T (=DSM 44701T), isolated from a smear-ripened cheese.</title>
        <authorList>
            <consortium name="US DOE Joint Genome Institute (JGI-PGF)"/>
            <person name="Walter F."/>
            <person name="Albersmeier A."/>
            <person name="Kalinowski J."/>
            <person name="Ruckert C."/>
        </authorList>
    </citation>
    <scope>NUCLEOTIDE SEQUENCE</scope>
    <source>
        <strain evidence="1">JCM 3086</strain>
    </source>
</reference>
<dbReference type="RefSeq" id="WP_189313861.1">
    <property type="nucleotide sequence ID" value="NZ_BMQA01000020.1"/>
</dbReference>
<protein>
    <submittedName>
        <fullName evidence="1">Uncharacterized protein</fullName>
    </submittedName>
</protein>
<sequence length="121" mass="12529">MAEELLFVSGPLLVGVLLRCAPPSAGVLLSALLMETGTCAFVTSPALSEATRRPGPGRPARHGPRVPAGLLQPVVAAAGLGLALSGTELLVTAFVAQRSYDTAVVPWILARCRRAARWAVC</sequence>
<gene>
    <name evidence="1" type="ORF">GCM10010121_053990</name>
</gene>
<organism evidence="1 2">
    <name type="scientific">Streptomyces brasiliensis</name>
    <dbReference type="NCBI Taxonomy" id="1954"/>
    <lineage>
        <taxon>Bacteria</taxon>
        <taxon>Bacillati</taxon>
        <taxon>Actinomycetota</taxon>
        <taxon>Actinomycetes</taxon>
        <taxon>Kitasatosporales</taxon>
        <taxon>Streptomycetaceae</taxon>
        <taxon>Streptomyces</taxon>
    </lineage>
</organism>
<evidence type="ECO:0000313" key="1">
    <source>
        <dbReference type="EMBL" id="GGJ35984.1"/>
    </source>
</evidence>
<evidence type="ECO:0000313" key="2">
    <source>
        <dbReference type="Proteomes" id="UP000657574"/>
    </source>
</evidence>
<dbReference type="PANTHER" id="PTHR23542">
    <property type="match status" value="1"/>
</dbReference>
<dbReference type="PANTHER" id="PTHR23542:SF1">
    <property type="entry name" value="MAJOR FACILITATOR SUPERFAMILY (MFS) PROFILE DOMAIN-CONTAINING PROTEIN"/>
    <property type="match status" value="1"/>
</dbReference>
<dbReference type="EMBL" id="BMQA01000020">
    <property type="protein sequence ID" value="GGJ35984.1"/>
    <property type="molecule type" value="Genomic_DNA"/>
</dbReference>
<name>A0A917L209_9ACTN</name>
<keyword evidence="2" id="KW-1185">Reference proteome</keyword>
<proteinExistence type="predicted"/>
<comment type="caution">
    <text evidence="1">The sequence shown here is derived from an EMBL/GenBank/DDBJ whole genome shotgun (WGS) entry which is preliminary data.</text>
</comment>
<accession>A0A917L209</accession>
<dbReference type="AlphaFoldDB" id="A0A917L209"/>